<reference evidence="2 3" key="1">
    <citation type="journal article" date="2018" name="Nat. Biotechnol.">
        <title>A standardized bacterial taxonomy based on genome phylogeny substantially revises the tree of life.</title>
        <authorList>
            <person name="Parks D.H."/>
            <person name="Chuvochina M."/>
            <person name="Waite D.W."/>
            <person name="Rinke C."/>
            <person name="Skarshewski A."/>
            <person name="Chaumeil P.A."/>
            <person name="Hugenholtz P."/>
        </authorList>
    </citation>
    <scope>NUCLEOTIDE SEQUENCE [LARGE SCALE GENOMIC DNA]</scope>
    <source>
        <strain evidence="2">UBA10948</strain>
    </source>
</reference>
<dbReference type="Gene3D" id="1.10.150.300">
    <property type="entry name" value="TGS-like domain"/>
    <property type="match status" value="1"/>
</dbReference>
<evidence type="ECO:0000313" key="2">
    <source>
        <dbReference type="EMBL" id="HBK54360.1"/>
    </source>
</evidence>
<dbReference type="InterPro" id="IPR012675">
    <property type="entry name" value="Beta-grasp_dom_sf"/>
</dbReference>
<feature type="domain" description="G" evidence="1">
    <location>
        <begin position="3"/>
        <end position="111"/>
    </location>
</feature>
<accession>A0A354YYD9</accession>
<protein>
    <submittedName>
        <fullName evidence="2">Redox-regulated ATPase YchF</fullName>
    </submittedName>
</protein>
<name>A0A354YYD9_9FIRM</name>
<dbReference type="AlphaFoldDB" id="A0A354YYD9"/>
<dbReference type="Gene3D" id="3.10.20.30">
    <property type="match status" value="1"/>
</dbReference>
<dbReference type="GO" id="GO:0005737">
    <property type="term" value="C:cytoplasm"/>
    <property type="evidence" value="ECO:0007669"/>
    <property type="project" value="TreeGrafter"/>
</dbReference>
<dbReference type="Proteomes" id="UP000263273">
    <property type="component" value="Unassembled WGS sequence"/>
</dbReference>
<dbReference type="Pfam" id="PF01926">
    <property type="entry name" value="MMR_HSR1"/>
    <property type="match status" value="1"/>
</dbReference>
<dbReference type="InterPro" id="IPR006073">
    <property type="entry name" value="GTP-bd"/>
</dbReference>
<dbReference type="PRINTS" id="PR00326">
    <property type="entry name" value="GTP1OBG"/>
</dbReference>
<organism evidence="2 3">
    <name type="scientific">Syntrophomonas wolfei</name>
    <dbReference type="NCBI Taxonomy" id="863"/>
    <lineage>
        <taxon>Bacteria</taxon>
        <taxon>Bacillati</taxon>
        <taxon>Bacillota</taxon>
        <taxon>Clostridia</taxon>
        <taxon>Eubacteriales</taxon>
        <taxon>Syntrophomonadaceae</taxon>
        <taxon>Syntrophomonas</taxon>
    </lineage>
</organism>
<dbReference type="PANTHER" id="PTHR23305:SF18">
    <property type="entry name" value="OBG-TYPE G DOMAIN-CONTAINING PROTEIN"/>
    <property type="match status" value="1"/>
</dbReference>
<dbReference type="InterPro" id="IPR027417">
    <property type="entry name" value="P-loop_NTPase"/>
</dbReference>
<evidence type="ECO:0000259" key="1">
    <source>
        <dbReference type="Pfam" id="PF01926"/>
    </source>
</evidence>
<dbReference type="InterPro" id="IPR023192">
    <property type="entry name" value="TGS-like_dom_sf"/>
</dbReference>
<dbReference type="GO" id="GO:0016887">
    <property type="term" value="F:ATP hydrolysis activity"/>
    <property type="evidence" value="ECO:0007669"/>
    <property type="project" value="TreeGrafter"/>
</dbReference>
<dbReference type="SUPFAM" id="SSF52540">
    <property type="entry name" value="P-loop containing nucleoside triphosphate hydrolases"/>
    <property type="match status" value="1"/>
</dbReference>
<dbReference type="GO" id="GO:0005525">
    <property type="term" value="F:GTP binding"/>
    <property type="evidence" value="ECO:0007669"/>
    <property type="project" value="InterPro"/>
</dbReference>
<dbReference type="EMBL" id="DNZF01000227">
    <property type="protein sequence ID" value="HBK54360.1"/>
    <property type="molecule type" value="Genomic_DNA"/>
</dbReference>
<evidence type="ECO:0000313" key="3">
    <source>
        <dbReference type="Proteomes" id="UP000263273"/>
    </source>
</evidence>
<dbReference type="PANTHER" id="PTHR23305">
    <property type="entry name" value="OBG GTPASE FAMILY"/>
    <property type="match status" value="1"/>
</dbReference>
<proteinExistence type="predicted"/>
<sequence length="130" mass="14508">MQLGIIGMPSVGKTTIFELLTESRDRVHNVGKTNVAMARIPDERIDYLSQLYKPKKTSFAQLEVVDIPGLIPGAEKAAVLFLDSVRKADALLHVVRVFEDSEIPSFNNEINPVKDIETINYELLLADLDL</sequence>
<comment type="caution">
    <text evidence="2">The sequence shown here is derived from an EMBL/GenBank/DDBJ whole genome shotgun (WGS) entry which is preliminary data.</text>
</comment>
<feature type="non-terminal residue" evidence="2">
    <location>
        <position position="130"/>
    </location>
</feature>
<dbReference type="STRING" id="378794.GCA_001570625_02663"/>
<dbReference type="Gene3D" id="3.40.50.300">
    <property type="entry name" value="P-loop containing nucleotide triphosphate hydrolases"/>
    <property type="match status" value="1"/>
</dbReference>
<gene>
    <name evidence="2" type="ORF">DDZ44_10525</name>
</gene>